<name>K1HEU5_9FUSO</name>
<organism evidence="1 2">
    <name type="scientific">Fusobacterium periodonticum D10</name>
    <dbReference type="NCBI Taxonomy" id="620833"/>
    <lineage>
        <taxon>Bacteria</taxon>
        <taxon>Fusobacteriati</taxon>
        <taxon>Fusobacteriota</taxon>
        <taxon>Fusobacteriia</taxon>
        <taxon>Fusobacteriales</taxon>
        <taxon>Fusobacteriaceae</taxon>
        <taxon>Fusobacterium</taxon>
    </lineage>
</organism>
<sequence length="98" mass="11159">YGSWYTKVSKNSEVEARVDLAIKKWWVDSNGEIKIRGLEAEKSILDTMYYIEFPEGIPKYKGPVGYQGGPFLGGLNQEQYFIPNSKSFGKVIKSYPVK</sequence>
<feature type="non-terminal residue" evidence="1">
    <location>
        <position position="1"/>
    </location>
</feature>
<protein>
    <submittedName>
        <fullName evidence="1">Uncharacterized protein</fullName>
    </submittedName>
</protein>
<reference evidence="1 2" key="1">
    <citation type="submission" date="2012-05" db="EMBL/GenBank/DDBJ databases">
        <title>The Genome Sequence of Fusobacterium periodontium Oral Taxon 201 Strain D10.</title>
        <authorList>
            <consortium name="The Broad Institute Genome Sequencing Platform"/>
            <consortium name="The Broad Institute Genome Sequencing Center for Infectious Disease"/>
            <person name="Earl A."/>
            <person name="Ward D."/>
            <person name="Feldgarden M."/>
            <person name="Gevers D."/>
            <person name="Strauss J."/>
            <person name="Sibley C."/>
            <person name="White A."/>
            <person name="Ambrose C.E."/>
            <person name="Allen-Vercoe E."/>
            <person name="Walker B."/>
            <person name="Young S.K."/>
            <person name="Zeng Q."/>
            <person name="Gargeya S."/>
            <person name="Fitzgerald M."/>
            <person name="Haas B."/>
            <person name="Abouelleil A."/>
            <person name="Alvarado L."/>
            <person name="Arachchi H.M."/>
            <person name="Berlin A.M."/>
            <person name="Chapman S.B."/>
            <person name="Goldberg J."/>
            <person name="Griggs A."/>
            <person name="Gujja S."/>
            <person name="Hansen M."/>
            <person name="Howarth C."/>
            <person name="Imamovic A."/>
            <person name="Larimer J."/>
            <person name="McCowan C."/>
            <person name="Montmayeur A."/>
            <person name="Murphy C."/>
            <person name="Neiman D."/>
            <person name="Pearson M."/>
            <person name="Priest M."/>
            <person name="Roberts A."/>
            <person name="Saif S."/>
            <person name="Shea T."/>
            <person name="Sisk P."/>
            <person name="Sykes S."/>
            <person name="Wortman J."/>
            <person name="Nusbaum C."/>
            <person name="Birren B."/>
        </authorList>
    </citation>
    <scope>NUCLEOTIDE SEQUENCE [LARGE SCALE GENOMIC DNA]</scope>
    <source>
        <strain evidence="1 2">D10</strain>
    </source>
</reference>
<accession>K1HEU5</accession>
<dbReference type="EMBL" id="ACIF01000157">
    <property type="protein sequence ID" value="EKA93878.1"/>
    <property type="molecule type" value="Genomic_DNA"/>
</dbReference>
<evidence type="ECO:0000313" key="1">
    <source>
        <dbReference type="EMBL" id="EKA93878.1"/>
    </source>
</evidence>
<gene>
    <name evidence="1" type="ORF">FPOG_02414</name>
</gene>
<dbReference type="PATRIC" id="fig|620833.3.peg.905"/>
<dbReference type="HOGENOM" id="CLU_2325643_0_0_0"/>
<dbReference type="AlphaFoldDB" id="K1HEU5"/>
<proteinExistence type="predicted"/>
<dbReference type="Proteomes" id="UP000005809">
    <property type="component" value="Unassembled WGS sequence"/>
</dbReference>
<evidence type="ECO:0000313" key="2">
    <source>
        <dbReference type="Proteomes" id="UP000005809"/>
    </source>
</evidence>
<comment type="caution">
    <text evidence="1">The sequence shown here is derived from an EMBL/GenBank/DDBJ whole genome shotgun (WGS) entry which is preliminary data.</text>
</comment>